<dbReference type="AlphaFoldDB" id="A0A4R0RB34"/>
<dbReference type="STRING" id="92696.A0A4R0RB34"/>
<feature type="region of interest" description="Disordered" evidence="1">
    <location>
        <begin position="205"/>
        <end position="299"/>
    </location>
</feature>
<feature type="compositionally biased region" description="Low complexity" evidence="1">
    <location>
        <begin position="743"/>
        <end position="769"/>
    </location>
</feature>
<feature type="region of interest" description="Disordered" evidence="1">
    <location>
        <begin position="372"/>
        <end position="393"/>
    </location>
</feature>
<evidence type="ECO:0000313" key="2">
    <source>
        <dbReference type="EMBL" id="TCD62565.1"/>
    </source>
</evidence>
<dbReference type="OrthoDB" id="2804759at2759"/>
<feature type="region of interest" description="Disordered" evidence="1">
    <location>
        <begin position="743"/>
        <end position="773"/>
    </location>
</feature>
<name>A0A4R0RB34_9APHY</name>
<feature type="compositionally biased region" description="Basic and acidic residues" evidence="1">
    <location>
        <begin position="217"/>
        <end position="229"/>
    </location>
</feature>
<keyword evidence="3" id="KW-1185">Reference proteome</keyword>
<proteinExistence type="predicted"/>
<feature type="region of interest" description="Disordered" evidence="1">
    <location>
        <begin position="473"/>
        <end position="523"/>
    </location>
</feature>
<protein>
    <recommendedName>
        <fullName evidence="4">Homeobox domain-containing protein</fullName>
    </recommendedName>
</protein>
<dbReference type="Proteomes" id="UP000292702">
    <property type="component" value="Unassembled WGS sequence"/>
</dbReference>
<evidence type="ECO:0008006" key="4">
    <source>
        <dbReference type="Google" id="ProtNLM"/>
    </source>
</evidence>
<evidence type="ECO:0000313" key="3">
    <source>
        <dbReference type="Proteomes" id="UP000292702"/>
    </source>
</evidence>
<sequence length="848" mass="91262">MTSQRTHRNIACMVATATISTTVTAPTPISDSLTQSLTLLPAHIAELEAVWRSDKRMPSLKSRRSWAEARGVVAATVHTWFQRKRYSEGTRAGVRLPDGTYELDTGEYPPSVARIKEESASKFQLTVKPERAASPSLRVSRRPKVPLASAVPALVRHTRAHDADPNPLCHVCAQTFLATALGGPDTSSISPTLDAPQDDIRIKRERAASPALSLPNKRQEVVTVKREDVTSPSLDSRQPPRPRKRRQLKRTPIKSLQTDAHDSLSPSPPPSALPSSDFEYGLRSSTPATSEDRRLSPDCVSGTALPRAISPRPLASEFTFWPGFADSIGSDVQSEGQKTDTTSPVPCPSSAYTRVFHDLQASFTNVVSRPQVTDPPASFTATPAEDREPTAPRLSARSAVLPPRYRHKQDRIYLPSPAVTTSSAVNAAIFGRDTIRGAGSGLDSTSLCATSRLSATAPPALLLGDVHHFGTPLDLAPEELPPPSRPPASTPSRPGSPQGLPKPARPSSESPHRGDLEEESVVTHKVKTEVIDDAGLPPRILLGVVVSHATQDLETPVKQEASAVISPSQRKTTTTKNSRKPRLRPNPISSRTKRALGRPGRSLRVSSATSASPFIRGGLLSVLSEHQAYTKLHHPFGSMTLKRGWTRPQNLGKENELELVRLSRSLRVALQLREKARASDPPRAVAYDENGLKVFEEVMWDVGQMRGGGKNVKKMGSSGAVETPGDDACWELSAIPWLAATASPSSSSPSPFGDHLTSTPSSPLISSSTHNANADTDNKLNVIQNCNVTVSSTAAIKPADPQAHSDASSVFDVPRCLASPSPVDEHDYLLLDVCAVDLPDTLDLLDLV</sequence>
<feature type="compositionally biased region" description="Polar residues" evidence="1">
    <location>
        <begin position="565"/>
        <end position="576"/>
    </location>
</feature>
<accession>A0A4R0RB34</accession>
<evidence type="ECO:0000256" key="1">
    <source>
        <dbReference type="SAM" id="MobiDB-lite"/>
    </source>
</evidence>
<feature type="compositionally biased region" description="Basic residues" evidence="1">
    <location>
        <begin position="240"/>
        <end position="252"/>
    </location>
</feature>
<feature type="region of interest" description="Disordered" evidence="1">
    <location>
        <begin position="555"/>
        <end position="604"/>
    </location>
</feature>
<comment type="caution">
    <text evidence="2">The sequence shown here is derived from an EMBL/GenBank/DDBJ whole genome shotgun (WGS) entry which is preliminary data.</text>
</comment>
<organism evidence="2 3">
    <name type="scientific">Steccherinum ochraceum</name>
    <dbReference type="NCBI Taxonomy" id="92696"/>
    <lineage>
        <taxon>Eukaryota</taxon>
        <taxon>Fungi</taxon>
        <taxon>Dikarya</taxon>
        <taxon>Basidiomycota</taxon>
        <taxon>Agaricomycotina</taxon>
        <taxon>Agaricomycetes</taxon>
        <taxon>Polyporales</taxon>
        <taxon>Steccherinaceae</taxon>
        <taxon>Steccherinum</taxon>
    </lineage>
</organism>
<feature type="compositionally biased region" description="Pro residues" evidence="1">
    <location>
        <begin position="479"/>
        <end position="489"/>
    </location>
</feature>
<reference evidence="2 3" key="1">
    <citation type="submission" date="2018-11" db="EMBL/GenBank/DDBJ databases">
        <title>Genome assembly of Steccherinum ochraceum LE-BIN_3174, the white-rot fungus of the Steccherinaceae family (The Residual Polyporoid clade, Polyporales, Basidiomycota).</title>
        <authorList>
            <person name="Fedorova T.V."/>
            <person name="Glazunova O.A."/>
            <person name="Landesman E.O."/>
            <person name="Moiseenko K.V."/>
            <person name="Psurtseva N.V."/>
            <person name="Savinova O.S."/>
            <person name="Shakhova N.V."/>
            <person name="Tyazhelova T.V."/>
            <person name="Vasina D.V."/>
        </authorList>
    </citation>
    <scope>NUCLEOTIDE SEQUENCE [LARGE SCALE GENOMIC DNA]</scope>
    <source>
        <strain evidence="2 3">LE-BIN_3174</strain>
    </source>
</reference>
<gene>
    <name evidence="2" type="ORF">EIP91_006743</name>
</gene>
<dbReference type="EMBL" id="RWJN01000361">
    <property type="protein sequence ID" value="TCD62565.1"/>
    <property type="molecule type" value="Genomic_DNA"/>
</dbReference>